<dbReference type="GO" id="GO:0055085">
    <property type="term" value="P:transmembrane transport"/>
    <property type="evidence" value="ECO:0007669"/>
    <property type="project" value="InterPro"/>
</dbReference>
<dbReference type="InterPro" id="IPR002645">
    <property type="entry name" value="STAS_dom"/>
</dbReference>
<dbReference type="SUPFAM" id="SSF52091">
    <property type="entry name" value="SpoIIaa-like"/>
    <property type="match status" value="1"/>
</dbReference>
<gene>
    <name evidence="7" type="ORF">BN971_00960</name>
</gene>
<evidence type="ECO:0000313" key="8">
    <source>
        <dbReference type="Proteomes" id="UP000198875"/>
    </source>
</evidence>
<comment type="subcellular location">
    <subcellularLocation>
        <location evidence="1">Membrane</location>
        <topology evidence="1">Multi-pass membrane protein</topology>
    </subcellularLocation>
</comment>
<feature type="transmembrane region" description="Helical" evidence="5">
    <location>
        <begin position="181"/>
        <end position="205"/>
    </location>
</feature>
<evidence type="ECO:0000256" key="1">
    <source>
        <dbReference type="ARBA" id="ARBA00004141"/>
    </source>
</evidence>
<feature type="transmembrane region" description="Helical" evidence="5">
    <location>
        <begin position="25"/>
        <end position="45"/>
    </location>
</feature>
<feature type="transmembrane region" description="Helical" evidence="5">
    <location>
        <begin position="142"/>
        <end position="161"/>
    </location>
</feature>
<name>A0A0U0W5V7_MYCBE</name>
<dbReference type="Gene3D" id="3.30.750.24">
    <property type="entry name" value="STAS domain"/>
    <property type="match status" value="1"/>
</dbReference>
<dbReference type="InterPro" id="IPR011547">
    <property type="entry name" value="SLC26A/SulP_dom"/>
</dbReference>
<dbReference type="Proteomes" id="UP000198875">
    <property type="component" value="Unassembled WGS sequence"/>
</dbReference>
<dbReference type="RefSeq" id="WP_085181551.1">
    <property type="nucleotide sequence ID" value="NZ_CSTD01000001.1"/>
</dbReference>
<dbReference type="AlphaFoldDB" id="A0A0U0W5V7"/>
<dbReference type="Pfam" id="PF01740">
    <property type="entry name" value="STAS"/>
    <property type="match status" value="1"/>
</dbReference>
<reference evidence="7 8" key="1">
    <citation type="submission" date="2015-03" db="EMBL/GenBank/DDBJ databases">
        <authorList>
            <person name="Murphy D."/>
        </authorList>
    </citation>
    <scope>NUCLEOTIDE SEQUENCE [LARGE SCALE GENOMIC DNA]</scope>
    <source>
        <strain evidence="7 8">DSM 44277</strain>
    </source>
</reference>
<keyword evidence="3 5" id="KW-1133">Transmembrane helix</keyword>
<feature type="transmembrane region" description="Helical" evidence="5">
    <location>
        <begin position="84"/>
        <end position="103"/>
    </location>
</feature>
<feature type="domain" description="STAS" evidence="6">
    <location>
        <begin position="446"/>
        <end position="561"/>
    </location>
</feature>
<dbReference type="OrthoDB" id="9769739at2"/>
<dbReference type="InterPro" id="IPR036513">
    <property type="entry name" value="STAS_dom_sf"/>
</dbReference>
<feature type="transmembrane region" description="Helical" evidence="5">
    <location>
        <begin position="212"/>
        <end position="233"/>
    </location>
</feature>
<feature type="transmembrane region" description="Helical" evidence="5">
    <location>
        <begin position="109"/>
        <end position="130"/>
    </location>
</feature>
<dbReference type="CDD" id="cd07042">
    <property type="entry name" value="STAS_SulP_like_sulfate_transporter"/>
    <property type="match status" value="1"/>
</dbReference>
<keyword evidence="4 5" id="KW-0472">Membrane</keyword>
<feature type="transmembrane region" description="Helical" evidence="5">
    <location>
        <begin position="335"/>
        <end position="354"/>
    </location>
</feature>
<evidence type="ECO:0000256" key="2">
    <source>
        <dbReference type="ARBA" id="ARBA00022692"/>
    </source>
</evidence>
<accession>A0A0U0W5V7</accession>
<dbReference type="GO" id="GO:0016020">
    <property type="term" value="C:membrane"/>
    <property type="evidence" value="ECO:0007669"/>
    <property type="project" value="UniProtKB-SubCell"/>
</dbReference>
<feature type="transmembrane region" description="Helical" evidence="5">
    <location>
        <begin position="392"/>
        <end position="418"/>
    </location>
</feature>
<proteinExistence type="predicted"/>
<dbReference type="Pfam" id="PF00916">
    <property type="entry name" value="Sulfate_transp"/>
    <property type="match status" value="1"/>
</dbReference>
<feature type="transmembrane region" description="Helical" evidence="5">
    <location>
        <begin position="360"/>
        <end position="380"/>
    </location>
</feature>
<dbReference type="PANTHER" id="PTHR11814">
    <property type="entry name" value="SULFATE TRANSPORTER"/>
    <property type="match status" value="1"/>
</dbReference>
<dbReference type="EMBL" id="CSTD01000001">
    <property type="protein sequence ID" value="CPR07228.1"/>
    <property type="molecule type" value="Genomic_DNA"/>
</dbReference>
<dbReference type="InterPro" id="IPR001902">
    <property type="entry name" value="SLC26A/SulP_fam"/>
</dbReference>
<protein>
    <submittedName>
        <fullName evidence="7">Sulfate ABC transporter</fullName>
    </submittedName>
</protein>
<evidence type="ECO:0000256" key="3">
    <source>
        <dbReference type="ARBA" id="ARBA00022989"/>
    </source>
</evidence>
<evidence type="ECO:0000256" key="5">
    <source>
        <dbReference type="SAM" id="Phobius"/>
    </source>
</evidence>
<evidence type="ECO:0000256" key="4">
    <source>
        <dbReference type="ARBA" id="ARBA00023136"/>
    </source>
</evidence>
<dbReference type="PROSITE" id="PS50801">
    <property type="entry name" value="STAS"/>
    <property type="match status" value="1"/>
</dbReference>
<evidence type="ECO:0000259" key="6">
    <source>
        <dbReference type="PROSITE" id="PS50801"/>
    </source>
</evidence>
<evidence type="ECO:0000313" key="7">
    <source>
        <dbReference type="EMBL" id="CPR07228.1"/>
    </source>
</evidence>
<organism evidence="7 8">
    <name type="scientific">Mycobacterium bohemicum DSM 44277</name>
    <dbReference type="NCBI Taxonomy" id="1236609"/>
    <lineage>
        <taxon>Bacteria</taxon>
        <taxon>Bacillati</taxon>
        <taxon>Actinomycetota</taxon>
        <taxon>Actinomycetes</taxon>
        <taxon>Mycobacteriales</taxon>
        <taxon>Mycobacteriaceae</taxon>
        <taxon>Mycobacterium</taxon>
    </lineage>
</organism>
<sequence>MQSAAGFAGRVLGARSLLLSSLHGYRSSWVIGDLVAALTLLAIALPEQLATARLAGMPPITGFYAFVAGSVMFALLGSNPQMSVGADSTIAPLFAVGIAAVVSATSPDYVAMVGILAVLVGLVVALVGLLRLGWIAEFLSAPIISGFLGGVAVIIVVHQLPDLLGLPGAGGSTLHRLGATLSGLHLINGWALGIGVGVFIIVVVAERLDRRLPGALVGLIGSTILVAALKLHAHGVMVLGAVAHGAPHLGLHGLSWSALVAVAPIAGVVALVIVSQTAATTRAFADQGAYEVDVNRDFLGVGAGNVVAGLVGAFPVDASPPRTAAVVSASGRTQVTGLAAAGAVVLLIPAVALLEDLPLATLAAILIFIATRILNVHELLDIARYDRFEFGLALIALLTVALVGVEQGITVAVALAILDRTRLTARPHLHVLGRIPGTTSWAPLEGTEHAIEVPGVLVVMFATPLWYANASRFRTDLAAAADRAGHSLRLVVLDAMGMTDLDYTGARALRQMLERLAHGGVSFAMARTNKTARAGLARSGLLARIGEDNLFASVGEAVNALHP</sequence>
<feature type="transmembrane region" description="Helical" evidence="5">
    <location>
        <begin position="57"/>
        <end position="77"/>
    </location>
</feature>
<keyword evidence="2 5" id="KW-0812">Transmembrane</keyword>
<feature type="transmembrane region" description="Helical" evidence="5">
    <location>
        <begin position="253"/>
        <end position="274"/>
    </location>
</feature>